<dbReference type="Pfam" id="PF00271">
    <property type="entry name" value="Helicase_C"/>
    <property type="match status" value="1"/>
</dbReference>
<dbReference type="PANTHER" id="PTHR47963:SF8">
    <property type="entry name" value="ATP-DEPENDENT RNA HELICASE DEAD"/>
    <property type="match status" value="1"/>
</dbReference>
<dbReference type="InterPro" id="IPR050547">
    <property type="entry name" value="DEAD_box_RNA_helicases"/>
</dbReference>
<dbReference type="InterPro" id="IPR028618">
    <property type="entry name" value="DEAD_helicase_DeaD"/>
</dbReference>
<evidence type="ECO:0000256" key="3">
    <source>
        <dbReference type="ARBA" id="ARBA00022801"/>
    </source>
</evidence>
<dbReference type="SMART" id="SM00487">
    <property type="entry name" value="DEXDc"/>
    <property type="match status" value="1"/>
</dbReference>
<dbReference type="GO" id="GO:0070417">
    <property type="term" value="P:cellular response to cold"/>
    <property type="evidence" value="ECO:0007669"/>
    <property type="project" value="InterPro"/>
</dbReference>
<feature type="domain" description="DEAD-box RNA helicase Q" evidence="12">
    <location>
        <begin position="6"/>
        <end position="34"/>
    </location>
</feature>
<evidence type="ECO:0000313" key="16">
    <source>
        <dbReference type="Proteomes" id="UP000182400"/>
    </source>
</evidence>
<evidence type="ECO:0000259" key="10">
    <source>
        <dbReference type="PROSITE" id="PS51192"/>
    </source>
</evidence>
<dbReference type="PROSITE" id="PS51194">
    <property type="entry name" value="HELICASE_CTER"/>
    <property type="match status" value="1"/>
</dbReference>
<organism evidence="14 16">
    <name type="scientific">Ectopseudomonas composti</name>
    <dbReference type="NCBI Taxonomy" id="658457"/>
    <lineage>
        <taxon>Bacteria</taxon>
        <taxon>Pseudomonadati</taxon>
        <taxon>Pseudomonadota</taxon>
        <taxon>Gammaproteobacteria</taxon>
        <taxon>Pseudomonadales</taxon>
        <taxon>Pseudomonadaceae</taxon>
        <taxon>Ectopseudomonas</taxon>
    </lineage>
</organism>
<dbReference type="InterPro" id="IPR005580">
    <property type="entry name" value="DbpA/CsdA_RNA-bd_dom"/>
</dbReference>
<evidence type="ECO:0000256" key="4">
    <source>
        <dbReference type="ARBA" id="ARBA00022806"/>
    </source>
</evidence>
<evidence type="ECO:0000256" key="7">
    <source>
        <dbReference type="HAMAP-Rule" id="MF_00964"/>
    </source>
</evidence>
<feature type="domain" description="Helicase C-terminal" evidence="11">
    <location>
        <begin position="235"/>
        <end position="388"/>
    </location>
</feature>
<keyword evidence="2 7" id="KW-0547">Nucleotide-binding</keyword>
<evidence type="ECO:0000313" key="13">
    <source>
        <dbReference type="EMBL" id="EZH83338.1"/>
    </source>
</evidence>
<comment type="similarity">
    <text evidence="7">Belongs to the DEAD box helicase family. DeaD/CsdA subfamily.</text>
</comment>
<evidence type="ECO:0000256" key="6">
    <source>
        <dbReference type="ARBA" id="ARBA00047984"/>
    </source>
</evidence>
<keyword evidence="15" id="KW-1185">Reference proteome</keyword>
<feature type="domain" description="Helicase ATP-binding" evidence="10">
    <location>
        <begin position="37"/>
        <end position="208"/>
    </location>
</feature>
<evidence type="ECO:0000256" key="8">
    <source>
        <dbReference type="PROSITE-ProRule" id="PRU00552"/>
    </source>
</evidence>
<evidence type="ECO:0000259" key="12">
    <source>
        <dbReference type="PROSITE" id="PS51195"/>
    </source>
</evidence>
<reference evidence="15" key="2">
    <citation type="journal article" date="2014" name="Genome Announc.">
        <title>Draft Genome Sequence of the algae degrading bacterium Pseudomonas mendocina AD6.</title>
        <authorList>
            <person name="Barney B.M."/>
            <person name="Lenneman E.M."/>
        </authorList>
    </citation>
    <scope>NUCLEOTIDE SEQUENCE [LARGE SCALE GENOMIC DNA]</scope>
    <source>
        <strain evidence="15">AD6</strain>
    </source>
</reference>
<evidence type="ECO:0000313" key="14">
    <source>
        <dbReference type="EMBL" id="SFO93753.1"/>
    </source>
</evidence>
<dbReference type="GO" id="GO:0005524">
    <property type="term" value="F:ATP binding"/>
    <property type="evidence" value="ECO:0007669"/>
    <property type="project" value="UniProtKB-UniRule"/>
</dbReference>
<keyword evidence="4 7" id="KW-0347">Helicase</keyword>
<dbReference type="EMBL" id="FOWP01000003">
    <property type="protein sequence ID" value="SFO93753.1"/>
    <property type="molecule type" value="Genomic_DNA"/>
</dbReference>
<proteinExistence type="inferred from homology"/>
<keyword evidence="5 7" id="KW-0067">ATP-binding</keyword>
<dbReference type="InterPro" id="IPR000629">
    <property type="entry name" value="RNA-helicase_DEAD-box_CS"/>
</dbReference>
<dbReference type="EMBL" id="JFJN01000011">
    <property type="protein sequence ID" value="EZH83338.1"/>
    <property type="molecule type" value="Genomic_DNA"/>
</dbReference>
<comment type="catalytic activity">
    <reaction evidence="6 7">
        <text>ATP + H2O = ADP + phosphate + H(+)</text>
        <dbReference type="Rhea" id="RHEA:13065"/>
        <dbReference type="ChEBI" id="CHEBI:15377"/>
        <dbReference type="ChEBI" id="CHEBI:15378"/>
        <dbReference type="ChEBI" id="CHEBI:30616"/>
        <dbReference type="ChEBI" id="CHEBI:43474"/>
        <dbReference type="ChEBI" id="CHEBI:456216"/>
        <dbReference type="EC" id="3.6.4.13"/>
    </reaction>
</comment>
<keyword evidence="7" id="KW-0694">RNA-binding</keyword>
<dbReference type="Proteomes" id="UP000023842">
    <property type="component" value="Unassembled WGS sequence"/>
</dbReference>
<dbReference type="InterPro" id="IPR044742">
    <property type="entry name" value="DEAD/DEAH_RhlB"/>
</dbReference>
<dbReference type="CDD" id="cd18787">
    <property type="entry name" value="SF2_C_DEAD"/>
    <property type="match status" value="1"/>
</dbReference>
<dbReference type="OrthoDB" id="9805696at2"/>
<dbReference type="GO" id="GO:0033592">
    <property type="term" value="F:RNA strand annealing activity"/>
    <property type="evidence" value="ECO:0007669"/>
    <property type="project" value="TreeGrafter"/>
</dbReference>
<reference evidence="13" key="1">
    <citation type="journal article" date="2014" name="Genome Announc.">
        <title>Draft Genome Sequences of the Alga-Degrading Bacteria Aeromonas hydrophila Strain AD9 and Pseudomonas pseudoalcaligenes Strain AD6.</title>
        <authorList>
            <person name="Barney B.M."/>
            <person name="Lenneman E.M."/>
        </authorList>
    </citation>
    <scope>NUCLEOTIDE SEQUENCE</scope>
    <source>
        <strain evidence="13">AD6</strain>
    </source>
</reference>
<dbReference type="SMART" id="SM00490">
    <property type="entry name" value="HELICc"/>
    <property type="match status" value="1"/>
</dbReference>
<dbReference type="PROSITE" id="PS51192">
    <property type="entry name" value="HELICASE_ATP_BIND_1"/>
    <property type="match status" value="1"/>
</dbReference>
<comment type="subcellular location">
    <subcellularLocation>
        <location evidence="7">Cytoplasm</location>
    </subcellularLocation>
</comment>
<dbReference type="PANTHER" id="PTHR47963">
    <property type="entry name" value="DEAD-BOX ATP-DEPENDENT RNA HELICASE 47, MITOCHONDRIAL"/>
    <property type="match status" value="1"/>
</dbReference>
<dbReference type="GO" id="GO:0000027">
    <property type="term" value="P:ribosomal large subunit assembly"/>
    <property type="evidence" value="ECO:0007669"/>
    <property type="project" value="UniProtKB-UniRule"/>
</dbReference>
<keyword evidence="3 7" id="KW-0378">Hydrolase</keyword>
<dbReference type="InterPro" id="IPR014014">
    <property type="entry name" value="RNA_helicase_DEAD_Q_motif"/>
</dbReference>
<evidence type="ECO:0000256" key="5">
    <source>
        <dbReference type="ARBA" id="ARBA00022840"/>
    </source>
</evidence>
<sequence length="564" mass="61372">MTQEIGGFAALGLHSNILAALTAVGYEEPSPIQSQAIPVILAGQDMIGQAQTGTGKTAAFALPILSKIDPAKREPQALILAPTRELALQVATAFETYSKQMPGLNVVAVYGGAPMGPQLKAIRQGAQVIVATPGRLVDHLRRDEKVLSTIQYLVLDEADEMLKLGFMDDLEVIFEAMPESRQSVLFSATLPHSIRAIAEKHLREPQHIKIAAKTQTVSRIEQAHLMIHADQKTNAVLRLLEVEDFDALIAFVRTKQATLDLASALEAKGYKAAALNGDIAQNQRERVIESLKDGRLDIVVATDVAARGIDVPRITHVFNVDMPYDPESYVHRIGRTGRAGRDGRALLLVTPRERRMLQVIERVTGQKVGEVKLPNGQQVLDARIKKLTNSLAPLVADAEASHGDLLDRLTADIGCSPRALAAALLKKATNGQALDLATVEREQPLVPGAGGAPRERRERDSDRGADRGGERSEYRERRAPVPLTEGRVRCRTALGTRDGIAAKNLLGAILNEGGLAREAIGRIQIRETFSLVELPEDGLDRLLGKLKDTRVAGKALKLRRYRED</sequence>
<name>A0A1I5L981_9GAMM</name>
<dbReference type="PROSITE" id="PS51195">
    <property type="entry name" value="Q_MOTIF"/>
    <property type="match status" value="1"/>
</dbReference>
<reference evidence="13" key="3">
    <citation type="submission" date="2014-03" db="EMBL/GenBank/DDBJ databases">
        <authorList>
            <person name="Barney B.M."/>
            <person name="Lenneman E.M."/>
        </authorList>
    </citation>
    <scope>NUCLEOTIDE SEQUENCE</scope>
    <source>
        <strain evidence="13">AD6</strain>
    </source>
</reference>
<dbReference type="GO" id="GO:0005840">
    <property type="term" value="C:ribosome"/>
    <property type="evidence" value="ECO:0007669"/>
    <property type="project" value="TreeGrafter"/>
</dbReference>
<gene>
    <name evidence="7" type="primary">deaD</name>
    <name evidence="7" type="synonym">csdA</name>
    <name evidence="13" type="ORF">AU05_02020</name>
    <name evidence="14" type="ORF">SAMN05216601_103429</name>
</gene>
<dbReference type="InterPro" id="IPR027417">
    <property type="entry name" value="P-loop_NTPase"/>
</dbReference>
<evidence type="ECO:0000256" key="9">
    <source>
        <dbReference type="SAM" id="MobiDB-lite"/>
    </source>
</evidence>
<dbReference type="HAMAP" id="MF_00964">
    <property type="entry name" value="DEAD_helicase_DeaD"/>
    <property type="match status" value="1"/>
</dbReference>
<feature type="short sequence motif" description="Q motif" evidence="8">
    <location>
        <begin position="6"/>
        <end position="34"/>
    </location>
</feature>
<dbReference type="Proteomes" id="UP000182400">
    <property type="component" value="Unassembled WGS sequence"/>
</dbReference>
<keyword evidence="1 7" id="KW-0963">Cytoplasm</keyword>
<evidence type="ECO:0000313" key="15">
    <source>
        <dbReference type="Proteomes" id="UP000023842"/>
    </source>
</evidence>
<reference evidence="14 16" key="4">
    <citation type="submission" date="2016-10" db="EMBL/GenBank/DDBJ databases">
        <authorList>
            <person name="de Groot N.N."/>
        </authorList>
    </citation>
    <scope>NUCLEOTIDE SEQUENCE [LARGE SCALE GENOMIC DNA]</scope>
    <source>
        <strain evidence="14 16">CCUG 59231</strain>
    </source>
</reference>
<dbReference type="InterPro" id="IPR014001">
    <property type="entry name" value="Helicase_ATP-bd"/>
</dbReference>
<dbReference type="Pfam" id="PF03880">
    <property type="entry name" value="DbpA"/>
    <property type="match status" value="1"/>
</dbReference>
<accession>A0A1I5L981</accession>
<protein>
    <recommendedName>
        <fullName evidence="7">ATP-dependent RNA helicase DeaD</fullName>
        <ecNumber evidence="7">3.6.4.13</ecNumber>
    </recommendedName>
    <alternativeName>
        <fullName evidence="7">Cold-shock DEAD box protein A</fullName>
    </alternativeName>
</protein>
<dbReference type="AlphaFoldDB" id="A0A1I5L981"/>
<feature type="region of interest" description="Disordered" evidence="9">
    <location>
        <begin position="439"/>
        <end position="480"/>
    </location>
</feature>
<evidence type="ECO:0000259" key="11">
    <source>
        <dbReference type="PROSITE" id="PS51194"/>
    </source>
</evidence>
<dbReference type="FunFam" id="3.40.50.300:FF:000108">
    <property type="entry name" value="ATP-dependent RNA helicase RhlE"/>
    <property type="match status" value="1"/>
</dbReference>
<dbReference type="InterPro" id="IPR001650">
    <property type="entry name" value="Helicase_C-like"/>
</dbReference>
<evidence type="ECO:0000256" key="2">
    <source>
        <dbReference type="ARBA" id="ARBA00022741"/>
    </source>
</evidence>
<dbReference type="SUPFAM" id="SSF52540">
    <property type="entry name" value="P-loop containing nucleoside triphosphate hydrolases"/>
    <property type="match status" value="1"/>
</dbReference>
<dbReference type="Pfam" id="PF00270">
    <property type="entry name" value="DEAD"/>
    <property type="match status" value="1"/>
</dbReference>
<dbReference type="GO" id="GO:0016787">
    <property type="term" value="F:hydrolase activity"/>
    <property type="evidence" value="ECO:0007669"/>
    <property type="project" value="UniProtKB-KW"/>
</dbReference>
<dbReference type="Gene3D" id="3.30.70.330">
    <property type="match status" value="1"/>
</dbReference>
<dbReference type="GO" id="GO:0005829">
    <property type="term" value="C:cytosol"/>
    <property type="evidence" value="ECO:0007669"/>
    <property type="project" value="TreeGrafter"/>
</dbReference>
<dbReference type="GO" id="GO:0006401">
    <property type="term" value="P:RNA catabolic process"/>
    <property type="evidence" value="ECO:0007669"/>
    <property type="project" value="UniProtKB-UniRule"/>
</dbReference>
<dbReference type="PROSITE" id="PS00039">
    <property type="entry name" value="DEAD_ATP_HELICASE"/>
    <property type="match status" value="1"/>
</dbReference>
<feature type="compositionally biased region" description="Basic and acidic residues" evidence="9">
    <location>
        <begin position="453"/>
        <end position="479"/>
    </location>
</feature>
<dbReference type="GO" id="GO:0003724">
    <property type="term" value="F:RNA helicase activity"/>
    <property type="evidence" value="ECO:0007669"/>
    <property type="project" value="UniProtKB-UniRule"/>
</dbReference>
<comment type="function">
    <text evidence="7">DEAD-box RNA helicase involved in various cellular processes at low temperature, including ribosome biogenesis, mRNA degradation and translation initiation.</text>
</comment>
<dbReference type="EC" id="3.6.4.13" evidence="7"/>
<dbReference type="InterPro" id="IPR012677">
    <property type="entry name" value="Nucleotide-bd_a/b_plait_sf"/>
</dbReference>
<dbReference type="InterPro" id="IPR011545">
    <property type="entry name" value="DEAD/DEAH_box_helicase_dom"/>
</dbReference>
<dbReference type="STRING" id="658457.SAMN05216601_103429"/>
<evidence type="ECO:0000256" key="1">
    <source>
        <dbReference type="ARBA" id="ARBA00022490"/>
    </source>
</evidence>
<dbReference type="CDD" id="cd00268">
    <property type="entry name" value="DEADc"/>
    <property type="match status" value="1"/>
</dbReference>
<keyword evidence="7" id="KW-0346">Stress response</keyword>
<dbReference type="RefSeq" id="WP_036999609.1">
    <property type="nucleotide sequence ID" value="NZ_FOWP01000003.1"/>
</dbReference>
<dbReference type="Gene3D" id="3.40.50.300">
    <property type="entry name" value="P-loop containing nucleotide triphosphate hydrolases"/>
    <property type="match status" value="2"/>
</dbReference>